<dbReference type="AlphaFoldDB" id="A0A6G0X4H5"/>
<organism evidence="3 4">
    <name type="scientific">Aphanomyces euteiches</name>
    <dbReference type="NCBI Taxonomy" id="100861"/>
    <lineage>
        <taxon>Eukaryota</taxon>
        <taxon>Sar</taxon>
        <taxon>Stramenopiles</taxon>
        <taxon>Oomycota</taxon>
        <taxon>Saprolegniomycetes</taxon>
        <taxon>Saprolegniales</taxon>
        <taxon>Verrucalvaceae</taxon>
        <taxon>Aphanomyces</taxon>
    </lineage>
</organism>
<comment type="caution">
    <text evidence="3">The sequence shown here is derived from an EMBL/GenBank/DDBJ whole genome shotgun (WGS) entry which is preliminary data.</text>
</comment>
<dbReference type="InterPro" id="IPR001466">
    <property type="entry name" value="Beta-lactam-related"/>
</dbReference>
<evidence type="ECO:0000313" key="4">
    <source>
        <dbReference type="Proteomes" id="UP000481153"/>
    </source>
</evidence>
<dbReference type="SUPFAM" id="SSF56601">
    <property type="entry name" value="beta-lactamase/transpeptidase-like"/>
    <property type="match status" value="1"/>
</dbReference>
<dbReference type="EMBL" id="VJMJ01000103">
    <property type="protein sequence ID" value="KAF0734863.1"/>
    <property type="molecule type" value="Genomic_DNA"/>
</dbReference>
<protein>
    <recommendedName>
        <fullName evidence="2">Beta-lactamase-related domain-containing protein</fullName>
    </recommendedName>
</protein>
<evidence type="ECO:0000256" key="1">
    <source>
        <dbReference type="SAM" id="SignalP"/>
    </source>
</evidence>
<dbReference type="InterPro" id="IPR050491">
    <property type="entry name" value="AmpC-like"/>
</dbReference>
<feature type="chain" id="PRO_5026228145" description="Beta-lactamase-related domain-containing protein" evidence="1">
    <location>
        <begin position="22"/>
        <end position="434"/>
    </location>
</feature>
<name>A0A6G0X4H5_9STRA</name>
<accession>A0A6G0X4H5</accession>
<dbReference type="Pfam" id="PF00144">
    <property type="entry name" value="Beta-lactamase"/>
    <property type="match status" value="1"/>
</dbReference>
<keyword evidence="1" id="KW-0732">Signal</keyword>
<proteinExistence type="predicted"/>
<dbReference type="Gene3D" id="3.40.710.10">
    <property type="entry name" value="DD-peptidase/beta-lactamase superfamily"/>
    <property type="match status" value="1"/>
</dbReference>
<keyword evidence="4" id="KW-1185">Reference proteome</keyword>
<dbReference type="InterPro" id="IPR012338">
    <property type="entry name" value="Beta-lactam/transpept-like"/>
</dbReference>
<evidence type="ECO:0000313" key="3">
    <source>
        <dbReference type="EMBL" id="KAF0734863.1"/>
    </source>
</evidence>
<evidence type="ECO:0000259" key="2">
    <source>
        <dbReference type="Pfam" id="PF00144"/>
    </source>
</evidence>
<dbReference type="PANTHER" id="PTHR46825:SF9">
    <property type="entry name" value="BETA-LACTAMASE-RELATED DOMAIN-CONTAINING PROTEIN"/>
    <property type="match status" value="1"/>
</dbReference>
<dbReference type="Proteomes" id="UP000481153">
    <property type="component" value="Unassembled WGS sequence"/>
</dbReference>
<dbReference type="PANTHER" id="PTHR46825">
    <property type="entry name" value="D-ALANYL-D-ALANINE-CARBOXYPEPTIDASE/ENDOPEPTIDASE AMPH"/>
    <property type="match status" value="1"/>
</dbReference>
<feature type="domain" description="Beta-lactamase-related" evidence="2">
    <location>
        <begin position="48"/>
        <end position="335"/>
    </location>
</feature>
<dbReference type="VEuPathDB" id="FungiDB:AeMF1_010406"/>
<sequence length="434" mass="47532">MRAFYLVASVCFSILAASAGAETNLTVPEAIEKTDGLGLTKKKAKAIAFVEKQMKEYRIPGVMFSVVYKNQTVIAQGLGTTQYGRNNTPVTEHTIFQVGSFTKTFLALGIAKLIDEGRMAWNDPVKQYLPWFQLQDKYAEKYTSLADLLSMNSVFGDHDGDIAWSVGVWNSERDLVKHLDDFNTSDRALRPGYAYSNLNFEILGQVIEQTTNGSWFNYIKRLILDPIGMNETFGKPADVPQKSSLSYGHLACAKTISRPFSLLNDSEVALTPSNGYFAAGSIVSSAHDMAIFSKFLLNYGAGVFKNTQLVRDMVTGHTIFPLSPVAAAVFGVQFNPEGSSLGSGYGIDFAGQILFGKDFFMKNGKTNGFARGVAFLQSNSLTLQWGDYIGPLIATPDPTYLIWGASGFTVYISIDVNSTHSTIEYSGLKFTSVD</sequence>
<feature type="signal peptide" evidence="1">
    <location>
        <begin position="1"/>
        <end position="21"/>
    </location>
</feature>
<reference evidence="3 4" key="1">
    <citation type="submission" date="2019-07" db="EMBL/GenBank/DDBJ databases">
        <title>Genomics analysis of Aphanomyces spp. identifies a new class of oomycete effector associated with host adaptation.</title>
        <authorList>
            <person name="Gaulin E."/>
        </authorList>
    </citation>
    <scope>NUCLEOTIDE SEQUENCE [LARGE SCALE GENOMIC DNA]</scope>
    <source>
        <strain evidence="3 4">ATCC 201684</strain>
    </source>
</reference>
<gene>
    <name evidence="3" type="ORF">Ae201684_008525</name>
</gene>